<dbReference type="Proteomes" id="UP001163831">
    <property type="component" value="Chromosome"/>
</dbReference>
<dbReference type="Pfam" id="PF02733">
    <property type="entry name" value="Dak1"/>
    <property type="match status" value="1"/>
</dbReference>
<feature type="domain" description="DhaK" evidence="6">
    <location>
        <begin position="8"/>
        <end position="325"/>
    </location>
</feature>
<dbReference type="InterPro" id="IPR004007">
    <property type="entry name" value="DhaL_dom"/>
</dbReference>
<evidence type="ECO:0000259" key="6">
    <source>
        <dbReference type="PROSITE" id="PS51481"/>
    </source>
</evidence>
<dbReference type="Gene3D" id="3.40.50.10440">
    <property type="entry name" value="Dihydroxyacetone kinase, domain 1"/>
    <property type="match status" value="1"/>
</dbReference>
<reference evidence="7" key="1">
    <citation type="submission" date="2022-10" db="EMBL/GenBank/DDBJ databases">
        <title>Candidatus Kirkpatrella diaphorinas gen. nov., sp. nov., an uncultured endosymbiont identified in a population of Diaphorina citri from Hawaii.</title>
        <authorList>
            <person name="Henry E.M."/>
            <person name="Carlson C.R."/>
            <person name="Kuo Y.-W."/>
        </authorList>
    </citation>
    <scope>NUCLEOTIDE SEQUENCE</scope>
    <source>
        <strain evidence="7">CADCRV1</strain>
    </source>
</reference>
<dbReference type="SUPFAM" id="SSF82549">
    <property type="entry name" value="DAK1/DegV-like"/>
    <property type="match status" value="1"/>
</dbReference>
<evidence type="ECO:0000256" key="4">
    <source>
        <dbReference type="ARBA" id="ARBA00022840"/>
    </source>
</evidence>
<keyword evidence="2" id="KW-0547">Nucleotide-binding</keyword>
<evidence type="ECO:0000313" key="7">
    <source>
        <dbReference type="EMBL" id="UYH51421.1"/>
    </source>
</evidence>
<dbReference type="InterPro" id="IPR004006">
    <property type="entry name" value="DhaK_dom"/>
</dbReference>
<dbReference type="Pfam" id="PF02734">
    <property type="entry name" value="Dak2"/>
    <property type="match status" value="1"/>
</dbReference>
<dbReference type="PANTHER" id="PTHR28629">
    <property type="entry name" value="TRIOKINASE/FMN CYCLASE"/>
    <property type="match status" value="1"/>
</dbReference>
<keyword evidence="8" id="KW-1185">Reference proteome</keyword>
<evidence type="ECO:0000256" key="3">
    <source>
        <dbReference type="ARBA" id="ARBA00022777"/>
    </source>
</evidence>
<dbReference type="RefSeq" id="WP_319807015.1">
    <property type="nucleotide sequence ID" value="NZ_CP107052.1"/>
</dbReference>
<accession>A0ABY6GL87</accession>
<name>A0ABY6GL87_9PROT</name>
<dbReference type="GO" id="GO:0047324">
    <property type="term" value="F:phosphoenolpyruvate-glycerone phosphotransferase activity"/>
    <property type="evidence" value="ECO:0007669"/>
    <property type="project" value="UniProtKB-EC"/>
</dbReference>
<evidence type="ECO:0000256" key="2">
    <source>
        <dbReference type="ARBA" id="ARBA00022741"/>
    </source>
</evidence>
<evidence type="ECO:0000259" key="5">
    <source>
        <dbReference type="PROSITE" id="PS51480"/>
    </source>
</evidence>
<protein>
    <submittedName>
        <fullName evidence="7">Dihydroxyacetone kinase subunit DhaK</fullName>
        <ecNumber evidence="7">2.7.1.121</ecNumber>
    </submittedName>
</protein>
<dbReference type="EMBL" id="CP107052">
    <property type="protein sequence ID" value="UYH51421.1"/>
    <property type="molecule type" value="Genomic_DNA"/>
</dbReference>
<keyword evidence="3 7" id="KW-0418">Kinase</keyword>
<dbReference type="InterPro" id="IPR036117">
    <property type="entry name" value="DhaL_dom_sf"/>
</dbReference>
<evidence type="ECO:0000313" key="8">
    <source>
        <dbReference type="Proteomes" id="UP001163831"/>
    </source>
</evidence>
<proteinExistence type="predicted"/>
<dbReference type="SUPFAM" id="SSF101473">
    <property type="entry name" value="DhaL-like"/>
    <property type="match status" value="1"/>
</dbReference>
<feature type="domain" description="DhaL" evidence="5">
    <location>
        <begin position="354"/>
        <end position="538"/>
    </location>
</feature>
<dbReference type="Gene3D" id="3.30.1180.20">
    <property type="entry name" value="Dihydroxyacetone kinase, domain 2"/>
    <property type="match status" value="1"/>
</dbReference>
<gene>
    <name evidence="7" type="ORF">N5W20_00625</name>
</gene>
<sequence>MLKRFLNAPDKLVSEAIDGLLRSSQGAHLARLDAGAGINVVLQKHVPPDRVAVISGGGSGHEPAHAGFVGRGMLTAAVCGAVFASPGIDAILSAIIAVTGPAGCLLIVKNYTGDRLNFGIAAEQARALGYKVALIIVGDDIALGQNARARGIAGTILIHKIAGYHAERGASLEEVTHHAEDASRKVRSLGLALTDCNVYDGHHQDRLGPHEAELGLGVHGEAGAEKIPLASLDQLMHRVVGRLETAITPGNQIVMINMLGAVPPLEACAIAASFAKTALAERTKWVIGPAPIMTSLDMVGFSLSLLPAEEAFVEALRAPVESSFWPGIASFPPVATVPAPELTETFTSPASQNAALETRLQAGLDALISARQDLNALDGKLGDGDAGSTFADAAQIISEAFPQLPFARPDALCAALGRLLARHSGGSSGALLSIMLTAAGREPDWVPGLKRGIDAMTRYGGAQKGDRTMLDALWPAITCLEQGGSLTEMSQAARKGADATIKMKAGAGRAAYVPAEHLEDVIDPGAEAVARFLAAVAAKD</sequence>
<dbReference type="PROSITE" id="PS51480">
    <property type="entry name" value="DHAL"/>
    <property type="match status" value="1"/>
</dbReference>
<keyword evidence="1 7" id="KW-0808">Transferase</keyword>
<keyword evidence="4" id="KW-0067">ATP-binding</keyword>
<dbReference type="PROSITE" id="PS51481">
    <property type="entry name" value="DHAK"/>
    <property type="match status" value="1"/>
</dbReference>
<dbReference type="EC" id="2.7.1.121" evidence="7"/>
<dbReference type="PANTHER" id="PTHR28629:SF4">
    <property type="entry name" value="TRIOKINASE_FMN CYCLASE"/>
    <property type="match status" value="1"/>
</dbReference>
<dbReference type="Gene3D" id="1.25.40.340">
    <property type="match status" value="1"/>
</dbReference>
<evidence type="ECO:0000256" key="1">
    <source>
        <dbReference type="ARBA" id="ARBA00022679"/>
    </source>
</evidence>
<dbReference type="SMART" id="SM01120">
    <property type="entry name" value="Dak2"/>
    <property type="match status" value="1"/>
</dbReference>
<organism evidence="7 8">
    <name type="scientific">Candidatus Kirkpatrickella diaphorinae</name>
    <dbReference type="NCBI Taxonomy" id="2984322"/>
    <lineage>
        <taxon>Bacteria</taxon>
        <taxon>Pseudomonadati</taxon>
        <taxon>Pseudomonadota</taxon>
        <taxon>Alphaproteobacteria</taxon>
        <taxon>Acetobacterales</taxon>
        <taxon>Acetobacteraceae</taxon>
        <taxon>Candidatus Kirkpatrickella</taxon>
    </lineage>
</organism>
<dbReference type="InterPro" id="IPR050861">
    <property type="entry name" value="Dihydroxyacetone_Kinase"/>
</dbReference>